<protein>
    <submittedName>
        <fullName evidence="7">Putative hemin import ATP-binding protein HmuV</fullName>
        <ecNumber evidence="7">3.6.3.-</ecNumber>
    </submittedName>
</protein>
<dbReference type="Pfam" id="PF00005">
    <property type="entry name" value="ABC_tran"/>
    <property type="match status" value="1"/>
</dbReference>
<dbReference type="Proteomes" id="UP000031656">
    <property type="component" value="Chromosome"/>
</dbReference>
<dbReference type="InterPro" id="IPR003439">
    <property type="entry name" value="ABC_transporter-like_ATP-bd"/>
</dbReference>
<dbReference type="Gene3D" id="3.40.50.300">
    <property type="entry name" value="P-loop containing nucleotide triphosphate hydrolases"/>
    <property type="match status" value="1"/>
</dbReference>
<dbReference type="PANTHER" id="PTHR42794">
    <property type="entry name" value="HEMIN IMPORT ATP-BINDING PROTEIN HMUV"/>
    <property type="match status" value="1"/>
</dbReference>
<dbReference type="EMBL" id="CP004373">
    <property type="protein sequence ID" value="AHK72222.1"/>
    <property type="molecule type" value="Genomic_DNA"/>
</dbReference>
<keyword evidence="7" id="KW-0378">Hydrolase</keyword>
<dbReference type="HOGENOM" id="CLU_000604_1_11_5"/>
<feature type="domain" description="ABC transporter" evidence="6">
    <location>
        <begin position="3"/>
        <end position="246"/>
    </location>
</feature>
<dbReference type="CDD" id="cd03214">
    <property type="entry name" value="ABC_Iron-Siderophores_B12_Hemin"/>
    <property type="match status" value="1"/>
</dbReference>
<accession>A0A067Z7G0</accession>
<evidence type="ECO:0000313" key="7">
    <source>
        <dbReference type="EMBL" id="AHK72222.1"/>
    </source>
</evidence>
<organism evidence="7 8">
    <name type="scientific">Gluconobacter oxydans DSM 3504</name>
    <dbReference type="NCBI Taxonomy" id="1288313"/>
    <lineage>
        <taxon>Bacteria</taxon>
        <taxon>Pseudomonadati</taxon>
        <taxon>Pseudomonadota</taxon>
        <taxon>Alphaproteobacteria</taxon>
        <taxon>Acetobacterales</taxon>
        <taxon>Acetobacteraceae</taxon>
        <taxon>Gluconobacter</taxon>
    </lineage>
</organism>
<comment type="function">
    <text evidence="5">Part of the ABC transporter complex HmuTUV involved in hemin import. Responsible for energy coupling to the transport system.</text>
</comment>
<evidence type="ECO:0000256" key="5">
    <source>
        <dbReference type="ARBA" id="ARBA00037066"/>
    </source>
</evidence>
<keyword evidence="2" id="KW-0547">Nucleotide-binding</keyword>
<dbReference type="AlphaFoldDB" id="A0A067Z7G0"/>
<dbReference type="GO" id="GO:0005524">
    <property type="term" value="F:ATP binding"/>
    <property type="evidence" value="ECO:0007669"/>
    <property type="project" value="UniProtKB-KW"/>
</dbReference>
<evidence type="ECO:0000256" key="4">
    <source>
        <dbReference type="ARBA" id="ARBA00022967"/>
    </source>
</evidence>
<dbReference type="InterPro" id="IPR027417">
    <property type="entry name" value="P-loop_NTPase"/>
</dbReference>
<dbReference type="GO" id="GO:0016887">
    <property type="term" value="F:ATP hydrolysis activity"/>
    <property type="evidence" value="ECO:0007669"/>
    <property type="project" value="InterPro"/>
</dbReference>
<evidence type="ECO:0000259" key="6">
    <source>
        <dbReference type="PROSITE" id="PS50893"/>
    </source>
</evidence>
<keyword evidence="3 7" id="KW-0067">ATP-binding</keyword>
<dbReference type="InterPro" id="IPR003593">
    <property type="entry name" value="AAA+_ATPase"/>
</dbReference>
<dbReference type="KEGG" id="goy:GLS_c23520"/>
<dbReference type="PROSITE" id="PS50893">
    <property type="entry name" value="ABC_TRANSPORTER_2"/>
    <property type="match status" value="1"/>
</dbReference>
<keyword evidence="4" id="KW-1278">Translocase</keyword>
<dbReference type="SUPFAM" id="SSF52540">
    <property type="entry name" value="P-loop containing nucleoside triphosphate hydrolases"/>
    <property type="match status" value="1"/>
</dbReference>
<evidence type="ECO:0000256" key="3">
    <source>
        <dbReference type="ARBA" id="ARBA00022840"/>
    </source>
</evidence>
<keyword evidence="1" id="KW-0813">Transport</keyword>
<evidence type="ECO:0000313" key="8">
    <source>
        <dbReference type="Proteomes" id="UP000031656"/>
    </source>
</evidence>
<name>A0A067Z7G0_GLUOY</name>
<reference evidence="7 8" key="1">
    <citation type="journal article" date="2015" name="Appl. Microbiol. Biotechnol.">
        <title>The consequence of an additional NADH dehydrogenase paralog on the growth of Gluconobacter oxydans DSM3504.</title>
        <authorList>
            <person name="Kostner D."/>
            <person name="Luchterhand B."/>
            <person name="Junker A."/>
            <person name="Volland S."/>
            <person name="Daniel R."/>
            <person name="Buchs J."/>
            <person name="Liebl W."/>
            <person name="Ehrenreich A."/>
        </authorList>
    </citation>
    <scope>NUCLEOTIDE SEQUENCE [LARGE SCALE GENOMIC DNA]</scope>
    <source>
        <strain evidence="7">DSM 3504</strain>
    </source>
</reference>
<dbReference type="EC" id="3.6.3.-" evidence="7"/>
<proteinExistence type="predicted"/>
<dbReference type="RefSeq" id="WP_041112382.1">
    <property type="nucleotide sequence ID" value="NZ_CP004373.1"/>
</dbReference>
<dbReference type="GeneID" id="56906575"/>
<evidence type="ECO:0000256" key="1">
    <source>
        <dbReference type="ARBA" id="ARBA00022448"/>
    </source>
</evidence>
<sequence>MSLALQDVVWCTGGKTILHGTSLRFEAGQVTAIVGPNGAGKSTLLRIASGLLSPTSGTVTLQGTDLNHLAPVRLAAMRAMLTQETVLRARFTLRDLVVMGAGVSAPRLTSQERTVLAEDLLGRAGLEHFADRDVMDLSGGERQRAHLARVLMQLEAAMSDKGDAPGFLLLDEPISAQDPARQRLVLDLARAHARKGGGVVLVLHDLNWAVACADRIVVVHQGTIHAQGPPQDVLTDTLARTVFGLEEGRVRTHERTGKPYILPHDIILS</sequence>
<gene>
    <name evidence="7" type="primary">hmuV2</name>
    <name evidence="7" type="ORF">GLS_c23520</name>
</gene>
<dbReference type="SMART" id="SM00382">
    <property type="entry name" value="AAA"/>
    <property type="match status" value="1"/>
</dbReference>
<dbReference type="PANTHER" id="PTHR42794:SF1">
    <property type="entry name" value="HEMIN IMPORT ATP-BINDING PROTEIN HMUV"/>
    <property type="match status" value="1"/>
</dbReference>
<evidence type="ECO:0000256" key="2">
    <source>
        <dbReference type="ARBA" id="ARBA00022741"/>
    </source>
</evidence>